<evidence type="ECO:0000313" key="3">
    <source>
        <dbReference type="Proteomes" id="UP000694044"/>
    </source>
</evidence>
<organism evidence="2 3">
    <name type="scientific">Phytophthora pseudosyringae</name>
    <dbReference type="NCBI Taxonomy" id="221518"/>
    <lineage>
        <taxon>Eukaryota</taxon>
        <taxon>Sar</taxon>
        <taxon>Stramenopiles</taxon>
        <taxon>Oomycota</taxon>
        <taxon>Peronosporomycetes</taxon>
        <taxon>Peronosporales</taxon>
        <taxon>Peronosporaceae</taxon>
        <taxon>Phytophthora</taxon>
    </lineage>
</organism>
<gene>
    <name evidence="2" type="ORF">PHYPSEUDO_001816</name>
</gene>
<keyword evidence="3" id="KW-1185">Reference proteome</keyword>
<protein>
    <submittedName>
        <fullName evidence="2">Uncharacterized protein</fullName>
    </submittedName>
</protein>
<accession>A0A8T1V5E4</accession>
<proteinExistence type="predicted"/>
<name>A0A8T1V5E4_9STRA</name>
<dbReference type="Proteomes" id="UP000694044">
    <property type="component" value="Unassembled WGS sequence"/>
</dbReference>
<feature type="region of interest" description="Disordered" evidence="1">
    <location>
        <begin position="27"/>
        <end position="65"/>
    </location>
</feature>
<dbReference type="AlphaFoldDB" id="A0A8T1V5E4"/>
<evidence type="ECO:0000313" key="2">
    <source>
        <dbReference type="EMBL" id="KAG7375329.1"/>
    </source>
</evidence>
<sequence length="125" mass="13424">MPQRPCGNSLVWQQPALTDAVGMLGEHEHGGAAPQLPPMTKRIQPSPQLAEPLRHRMTSPKTRGEPLALRHAATVCERLARSGVNIVNARSRDVCGQLDGAQLAPAKGSSIERVATSETCVNERC</sequence>
<reference evidence="2" key="1">
    <citation type="submission" date="2021-02" db="EMBL/GenBank/DDBJ databases">
        <authorList>
            <person name="Palmer J.M."/>
        </authorList>
    </citation>
    <scope>NUCLEOTIDE SEQUENCE</scope>
    <source>
        <strain evidence="2">SCRP734</strain>
    </source>
</reference>
<dbReference type="EMBL" id="JAGDFM010001282">
    <property type="protein sequence ID" value="KAG7375329.1"/>
    <property type="molecule type" value="Genomic_DNA"/>
</dbReference>
<evidence type="ECO:0000256" key="1">
    <source>
        <dbReference type="SAM" id="MobiDB-lite"/>
    </source>
</evidence>
<comment type="caution">
    <text evidence="2">The sequence shown here is derived from an EMBL/GenBank/DDBJ whole genome shotgun (WGS) entry which is preliminary data.</text>
</comment>